<feature type="transmembrane region" description="Helical" evidence="1">
    <location>
        <begin position="20"/>
        <end position="38"/>
    </location>
</feature>
<accession>A0ABV6Z0J8</accession>
<evidence type="ECO:0000313" key="3">
    <source>
        <dbReference type="Proteomes" id="UP001594351"/>
    </source>
</evidence>
<dbReference type="Proteomes" id="UP001594351">
    <property type="component" value="Unassembled WGS sequence"/>
</dbReference>
<keyword evidence="1" id="KW-0472">Membrane</keyword>
<reference evidence="2 3" key="1">
    <citation type="submission" date="2024-09" db="EMBL/GenBank/DDBJ databases">
        <title>Laminarin stimulates single cell rates of sulfate reduction while oxygen inhibits transcriptomic activity in coastal marine sediment.</title>
        <authorList>
            <person name="Lindsay M."/>
            <person name="Orcutt B."/>
            <person name="Emerson D."/>
            <person name="Stepanauskas R."/>
            <person name="D'Angelo T."/>
        </authorList>
    </citation>
    <scope>NUCLEOTIDE SEQUENCE [LARGE SCALE GENOMIC DNA]</scope>
    <source>
        <strain evidence="2">SAG AM-311-K15</strain>
    </source>
</reference>
<proteinExistence type="predicted"/>
<sequence length="48" mass="5259">MSEEEKNNDKSLPDFERRRLLKKLAVAGIAVPTAILLVDGSKNVSFAS</sequence>
<keyword evidence="1" id="KW-0812">Transmembrane</keyword>
<dbReference type="InterPro" id="IPR019546">
    <property type="entry name" value="TAT_signal_bac_arc"/>
</dbReference>
<dbReference type="EMBL" id="JBHPBY010000246">
    <property type="protein sequence ID" value="MFC1851958.1"/>
    <property type="molecule type" value="Genomic_DNA"/>
</dbReference>
<comment type="caution">
    <text evidence="2">The sequence shown here is derived from an EMBL/GenBank/DDBJ whole genome shotgun (WGS) entry which is preliminary data.</text>
</comment>
<name>A0ABV6Z0J8_UNCC1</name>
<keyword evidence="3" id="KW-1185">Reference proteome</keyword>
<evidence type="ECO:0000313" key="2">
    <source>
        <dbReference type="EMBL" id="MFC1851958.1"/>
    </source>
</evidence>
<keyword evidence="1" id="KW-1133">Transmembrane helix</keyword>
<gene>
    <name evidence="2" type="ORF">ACFL27_17335</name>
</gene>
<organism evidence="2 3">
    <name type="scientific">candidate division CSSED10-310 bacterium</name>
    <dbReference type="NCBI Taxonomy" id="2855610"/>
    <lineage>
        <taxon>Bacteria</taxon>
        <taxon>Bacteria division CSSED10-310</taxon>
    </lineage>
</organism>
<dbReference type="NCBIfam" id="TIGR01409">
    <property type="entry name" value="TAT_signal_seq"/>
    <property type="match status" value="1"/>
</dbReference>
<protein>
    <submittedName>
        <fullName evidence="2">Twin-arginine translocation signal domain-containing protein</fullName>
    </submittedName>
</protein>
<evidence type="ECO:0000256" key="1">
    <source>
        <dbReference type="SAM" id="Phobius"/>
    </source>
</evidence>